<protein>
    <submittedName>
        <fullName evidence="2">Uncharacterized protein</fullName>
    </submittedName>
</protein>
<organism evidence="2 3">
    <name type="scientific">Acer negundo</name>
    <name type="common">Box elder</name>
    <dbReference type="NCBI Taxonomy" id="4023"/>
    <lineage>
        <taxon>Eukaryota</taxon>
        <taxon>Viridiplantae</taxon>
        <taxon>Streptophyta</taxon>
        <taxon>Embryophyta</taxon>
        <taxon>Tracheophyta</taxon>
        <taxon>Spermatophyta</taxon>
        <taxon>Magnoliopsida</taxon>
        <taxon>eudicotyledons</taxon>
        <taxon>Gunneridae</taxon>
        <taxon>Pentapetalae</taxon>
        <taxon>rosids</taxon>
        <taxon>malvids</taxon>
        <taxon>Sapindales</taxon>
        <taxon>Sapindaceae</taxon>
        <taxon>Hippocastanoideae</taxon>
        <taxon>Acereae</taxon>
        <taxon>Acer</taxon>
    </lineage>
</organism>
<evidence type="ECO:0000313" key="3">
    <source>
        <dbReference type="Proteomes" id="UP001064489"/>
    </source>
</evidence>
<reference evidence="2" key="1">
    <citation type="journal article" date="2022" name="Plant J.">
        <title>Strategies of tolerance reflected in two North American maple genomes.</title>
        <authorList>
            <person name="McEvoy S.L."/>
            <person name="Sezen U.U."/>
            <person name="Trouern-Trend A."/>
            <person name="McMahon S.M."/>
            <person name="Schaberg P.G."/>
            <person name="Yang J."/>
            <person name="Wegrzyn J.L."/>
            <person name="Swenson N.G."/>
        </authorList>
    </citation>
    <scope>NUCLEOTIDE SEQUENCE</scope>
    <source>
        <strain evidence="2">91603</strain>
    </source>
</reference>
<feature type="compositionally biased region" description="Basic and acidic residues" evidence="1">
    <location>
        <begin position="65"/>
        <end position="81"/>
    </location>
</feature>
<proteinExistence type="predicted"/>
<sequence>MAIVIAEGAGKDLLTEGMSYHGPATLGRWFVDITKDKGKSTSNSADKGKIVESKFEKNKKKDWKKKADGKKQKEKEVETTKGKDHVFSKYQGCFICSGPHRARDCPMKEKVSELVCQEAESSDSDADVVRANLIQLPNTMRMERQ</sequence>
<comment type="caution">
    <text evidence="2">The sequence shown here is derived from an EMBL/GenBank/DDBJ whole genome shotgun (WGS) entry which is preliminary data.</text>
</comment>
<name>A0AAD5IH49_ACENE</name>
<dbReference type="EMBL" id="JAJSOW010000106">
    <property type="protein sequence ID" value="KAI9162136.1"/>
    <property type="molecule type" value="Genomic_DNA"/>
</dbReference>
<evidence type="ECO:0000256" key="1">
    <source>
        <dbReference type="SAM" id="MobiDB-lite"/>
    </source>
</evidence>
<dbReference type="AlphaFoldDB" id="A0AAD5IH49"/>
<dbReference type="Proteomes" id="UP001064489">
    <property type="component" value="Chromosome 2"/>
</dbReference>
<reference evidence="2" key="2">
    <citation type="submission" date="2023-02" db="EMBL/GenBank/DDBJ databases">
        <authorList>
            <person name="Swenson N.G."/>
            <person name="Wegrzyn J.L."/>
            <person name="Mcevoy S.L."/>
        </authorList>
    </citation>
    <scope>NUCLEOTIDE SEQUENCE</scope>
    <source>
        <strain evidence="2">91603</strain>
        <tissue evidence="2">Leaf</tissue>
    </source>
</reference>
<evidence type="ECO:0000313" key="2">
    <source>
        <dbReference type="EMBL" id="KAI9162136.1"/>
    </source>
</evidence>
<feature type="region of interest" description="Disordered" evidence="1">
    <location>
        <begin position="61"/>
        <end position="81"/>
    </location>
</feature>
<gene>
    <name evidence="2" type="ORF">LWI28_024193</name>
</gene>
<keyword evidence="3" id="KW-1185">Reference proteome</keyword>
<accession>A0AAD5IH49</accession>